<dbReference type="InterPro" id="IPR003607">
    <property type="entry name" value="HD/PDEase_dom"/>
</dbReference>
<dbReference type="SMART" id="SM00471">
    <property type="entry name" value="HDc"/>
    <property type="match status" value="1"/>
</dbReference>
<evidence type="ECO:0000259" key="1">
    <source>
        <dbReference type="SMART" id="SM00471"/>
    </source>
</evidence>
<sequence length="380" mass="42488">MTEATAAIILSAGFSRRMGGFKPLLPLGDKTALERTVGLFQRAGVAHLQVVTGHRAEELQPLLQQLQVQETFNQKYQEGMFSSVQCALQAMPDHIDAFFLQPVDMPLVRDHTLPQLLRARQRSGRGIIHPLFFGKRGHPPLISTRYRETILNGDGNGGLKTLLLPYAEDILELEVADEHTVLDMDTPADYNYLCHRWRNYQLPSPRECEHLMIHKFSCTKRIIDHCQQVAQVADRLAETVNESGGNVDCELLHAAALLHDCRRSQPHHAAVGAVELCRLGFPRIAELVQQHMDLEPQQTVHPTAAEILYLADKLVAENRCVSLEERFAPKLKCFADQPGPLAATRQRLAAAQKIQHKIYQLTGNPIEQLINPLPSTAAKG</sequence>
<protein>
    <recommendedName>
        <fullName evidence="1">HD/PDEase domain-containing protein</fullName>
    </recommendedName>
</protein>
<dbReference type="GO" id="GO:0016779">
    <property type="term" value="F:nucleotidyltransferase activity"/>
    <property type="evidence" value="ECO:0007669"/>
    <property type="project" value="UniProtKB-ARBA"/>
</dbReference>
<dbReference type="KEGG" id="pef:A7E78_09440"/>
<dbReference type="InterPro" id="IPR025877">
    <property type="entry name" value="MobA-like_NTP_Trfase"/>
</dbReference>
<dbReference type="Pfam" id="PF01966">
    <property type="entry name" value="HD"/>
    <property type="match status" value="1"/>
</dbReference>
<dbReference type="OrthoDB" id="9779263at2"/>
<dbReference type="Gene3D" id="3.90.550.10">
    <property type="entry name" value="Spore Coat Polysaccharide Biosynthesis Protein SpsA, Chain A"/>
    <property type="match status" value="1"/>
</dbReference>
<dbReference type="EMBL" id="CP015519">
    <property type="protein sequence ID" value="APG28038.1"/>
    <property type="molecule type" value="Genomic_DNA"/>
</dbReference>
<dbReference type="InterPro" id="IPR054703">
    <property type="entry name" value="Mop-rel"/>
</dbReference>
<feature type="domain" description="HD/PDEase" evidence="1">
    <location>
        <begin position="218"/>
        <end position="326"/>
    </location>
</feature>
<dbReference type="SUPFAM" id="SSF53448">
    <property type="entry name" value="Nucleotide-diphospho-sugar transferases"/>
    <property type="match status" value="1"/>
</dbReference>
<dbReference type="RefSeq" id="WP_072283998.1">
    <property type="nucleotide sequence ID" value="NZ_CP015519.1"/>
</dbReference>
<dbReference type="AlphaFoldDB" id="A0A1L3GQW5"/>
<dbReference type="Pfam" id="PF12804">
    <property type="entry name" value="NTP_transf_3"/>
    <property type="match status" value="1"/>
</dbReference>
<dbReference type="InterPro" id="IPR006674">
    <property type="entry name" value="HD_domain"/>
</dbReference>
<evidence type="ECO:0000313" key="3">
    <source>
        <dbReference type="Proteomes" id="UP000182517"/>
    </source>
</evidence>
<reference evidence="2 3" key="1">
    <citation type="journal article" date="2017" name="Genome Announc.">
        <title>Complete Genome Sequences of Two Acetylene-Fermenting Pelobacter acetylenicus Strains.</title>
        <authorList>
            <person name="Sutton J.M."/>
            <person name="Baesman S.M."/>
            <person name="Fierst J.L."/>
            <person name="Poret-Peterson A.T."/>
            <person name="Oremland R.S."/>
            <person name="Dunlap D.S."/>
            <person name="Akob D.M."/>
        </authorList>
    </citation>
    <scope>NUCLEOTIDE SEQUENCE [LARGE SCALE GENOMIC DNA]</scope>
    <source>
        <strain evidence="2 3">SFB93</strain>
    </source>
</reference>
<dbReference type="PANTHER" id="PTHR43777">
    <property type="entry name" value="MOLYBDENUM COFACTOR CYTIDYLYLTRANSFERASE"/>
    <property type="match status" value="1"/>
</dbReference>
<dbReference type="NCBIfam" id="NF045665">
    <property type="entry name" value="NTPtran_DVU1551"/>
    <property type="match status" value="1"/>
</dbReference>
<name>A0A1L3GQW5_9BACT</name>
<proteinExistence type="predicted"/>
<dbReference type="SUPFAM" id="SSF109604">
    <property type="entry name" value="HD-domain/PDEase-like"/>
    <property type="match status" value="1"/>
</dbReference>
<dbReference type="STRING" id="1842532.A7E78_09440"/>
<dbReference type="PANTHER" id="PTHR43777:SF1">
    <property type="entry name" value="MOLYBDENUM COFACTOR CYTIDYLYLTRANSFERASE"/>
    <property type="match status" value="1"/>
</dbReference>
<accession>A0A1L3GQW5</accession>
<evidence type="ECO:0000313" key="2">
    <source>
        <dbReference type="EMBL" id="APG28038.1"/>
    </source>
</evidence>
<dbReference type="CDD" id="cd04182">
    <property type="entry name" value="GT_2_like_f"/>
    <property type="match status" value="1"/>
</dbReference>
<dbReference type="CDD" id="cd00077">
    <property type="entry name" value="HDc"/>
    <property type="match status" value="1"/>
</dbReference>
<dbReference type="InterPro" id="IPR029044">
    <property type="entry name" value="Nucleotide-diphossugar_trans"/>
</dbReference>
<keyword evidence="3" id="KW-1185">Reference proteome</keyword>
<gene>
    <name evidence="2" type="ORF">A7E78_09440</name>
</gene>
<dbReference type="Proteomes" id="UP000182517">
    <property type="component" value="Chromosome"/>
</dbReference>
<dbReference type="Gene3D" id="1.10.3210.10">
    <property type="entry name" value="Hypothetical protein af1432"/>
    <property type="match status" value="1"/>
</dbReference>
<organism evidence="2 3">
    <name type="scientific">Syntrophotalea acetylenivorans</name>
    <dbReference type="NCBI Taxonomy" id="1842532"/>
    <lineage>
        <taxon>Bacteria</taxon>
        <taxon>Pseudomonadati</taxon>
        <taxon>Thermodesulfobacteriota</taxon>
        <taxon>Desulfuromonadia</taxon>
        <taxon>Desulfuromonadales</taxon>
        <taxon>Syntrophotaleaceae</taxon>
        <taxon>Syntrophotalea</taxon>
    </lineage>
</organism>